<keyword evidence="7" id="KW-0472">Membrane</keyword>
<evidence type="ECO:0000256" key="4">
    <source>
        <dbReference type="ARBA" id="ARBA00022737"/>
    </source>
</evidence>
<dbReference type="Gene3D" id="1.20.58.60">
    <property type="match status" value="3"/>
</dbReference>
<dbReference type="SMART" id="SM00150">
    <property type="entry name" value="SPEC"/>
    <property type="match status" value="3"/>
</dbReference>
<dbReference type="InterPro" id="IPR052403">
    <property type="entry name" value="LINC-complex_assoc"/>
</dbReference>
<evidence type="ECO:0000256" key="15">
    <source>
        <dbReference type="SAM" id="Coils"/>
    </source>
</evidence>
<evidence type="ECO:0007829" key="20">
    <source>
        <dbReference type="PeptideAtlas" id="A0A8V0YZ62"/>
    </source>
</evidence>
<dbReference type="FunFam" id="1.20.58.60:FF:000416">
    <property type="entry name" value="Spectrin repeat containing nuclear envelope family member 3"/>
    <property type="match status" value="1"/>
</dbReference>
<comment type="similarity">
    <text evidence="2">Belongs to the nesprin family.</text>
</comment>
<dbReference type="GO" id="GO:0034993">
    <property type="term" value="C:meiotic nuclear membrane microtubule tethering complex"/>
    <property type="evidence" value="ECO:0007669"/>
    <property type="project" value="UniProtKB-ARBA"/>
</dbReference>
<proteinExistence type="evidence at protein level"/>
<feature type="domain" description="Nesprin-3" evidence="17">
    <location>
        <begin position="789"/>
        <end position="871"/>
    </location>
</feature>
<protein>
    <recommendedName>
        <fullName evidence="12">Nesprin-3</fullName>
    </recommendedName>
    <alternativeName>
        <fullName evidence="13">KASH domain-containing protein 3</fullName>
    </alternativeName>
    <alternativeName>
        <fullName evidence="14">Nuclear envelope spectrin repeat protein 3</fullName>
    </alternativeName>
</protein>
<keyword evidence="6" id="KW-1133">Transmembrane helix</keyword>
<feature type="domain" description="Nesprin-1/3 spectrin repeats region" evidence="16">
    <location>
        <begin position="329"/>
        <end position="440"/>
    </location>
</feature>
<comment type="subcellular location">
    <subcellularLocation>
        <location evidence="10">Nucleus outer membrane</location>
        <topology evidence="10">Single-pass type IV membrane protein</topology>
    </subcellularLocation>
    <subcellularLocation>
        <location evidence="1">Rough endoplasmic reticulum</location>
    </subcellularLocation>
</comment>
<evidence type="ECO:0000256" key="5">
    <source>
        <dbReference type="ARBA" id="ARBA00022824"/>
    </source>
</evidence>
<evidence type="ECO:0000259" key="16">
    <source>
        <dbReference type="Pfam" id="PF25803"/>
    </source>
</evidence>
<dbReference type="GO" id="GO:0005791">
    <property type="term" value="C:rough endoplasmic reticulum"/>
    <property type="evidence" value="ECO:0007669"/>
    <property type="project" value="UniProtKB-SubCell"/>
</dbReference>
<keyword evidence="8" id="KW-1015">Disulfide bond</keyword>
<evidence type="ECO:0000256" key="13">
    <source>
        <dbReference type="ARBA" id="ARBA00077501"/>
    </source>
</evidence>
<gene>
    <name evidence="18" type="primary">SYNE3</name>
</gene>
<reference evidence="18" key="3">
    <citation type="submission" date="2025-09" db="UniProtKB">
        <authorList>
            <consortium name="Ensembl"/>
        </authorList>
    </citation>
    <scope>IDENTIFICATION</scope>
    <source>
        <strain evidence="18">broiler</strain>
    </source>
</reference>
<dbReference type="InterPro" id="IPR057932">
    <property type="entry name" value="Spectrin_SYNE1_3"/>
</dbReference>
<comment type="function">
    <text evidence="11">As a component of the LINC (LInker of Nucleoskeleton and Cytoskeleton) complex involved in the connection between the nuclear lamina and the cytoskeleton. The nucleocytoplasmic interactions established by the LINC complex play an important role in the transmission of mechanical forces across the nuclear envelope and in nuclear movement and positioning. Probable anchoring protein which tethers the nucleus to the cytoskeleton by binding PLEC which can associate with the intermediate filament system. Plays a role in the regulation of aortic epithelial cell morphology, and is required for flow-induced centrosome polarization and directional migration in aortic endothelial cells.</text>
</comment>
<evidence type="ECO:0000256" key="14">
    <source>
        <dbReference type="ARBA" id="ARBA00079239"/>
    </source>
</evidence>
<dbReference type="Pfam" id="PF00435">
    <property type="entry name" value="Spectrin"/>
    <property type="match status" value="1"/>
</dbReference>
<feature type="coiled-coil region" evidence="15">
    <location>
        <begin position="262"/>
        <end position="404"/>
    </location>
</feature>
<evidence type="ECO:0000256" key="3">
    <source>
        <dbReference type="ARBA" id="ARBA00022692"/>
    </source>
</evidence>
<dbReference type="InterPro" id="IPR018159">
    <property type="entry name" value="Spectrin/alpha-actinin"/>
</dbReference>
<dbReference type="Pfam" id="PF25803">
    <property type="entry name" value="Spectrin_SYNE1_2"/>
    <property type="match status" value="1"/>
</dbReference>
<evidence type="ECO:0000313" key="18">
    <source>
        <dbReference type="Ensembl" id="ENSGALP00010023940.1"/>
    </source>
</evidence>
<feature type="coiled-coil region" evidence="15">
    <location>
        <begin position="581"/>
        <end position="632"/>
    </location>
</feature>
<evidence type="ECO:0000256" key="2">
    <source>
        <dbReference type="ARBA" id="ARBA00008619"/>
    </source>
</evidence>
<evidence type="ECO:0000256" key="10">
    <source>
        <dbReference type="ARBA" id="ARBA00046312"/>
    </source>
</evidence>
<keyword evidence="19" id="KW-1185">Reference proteome</keyword>
<dbReference type="InterPro" id="IPR057933">
    <property type="entry name" value="SYNE3_dom"/>
</dbReference>
<dbReference type="SUPFAM" id="SSF46966">
    <property type="entry name" value="Spectrin repeat"/>
    <property type="match status" value="3"/>
</dbReference>
<evidence type="ECO:0000256" key="9">
    <source>
        <dbReference type="ARBA" id="ARBA00023242"/>
    </source>
</evidence>
<accession>A0A8V0YZ62</accession>
<evidence type="ECO:0000256" key="7">
    <source>
        <dbReference type="ARBA" id="ARBA00023136"/>
    </source>
</evidence>
<organism evidence="18 19">
    <name type="scientific">Gallus gallus</name>
    <name type="common">Chicken</name>
    <dbReference type="NCBI Taxonomy" id="9031"/>
    <lineage>
        <taxon>Eukaryota</taxon>
        <taxon>Metazoa</taxon>
        <taxon>Chordata</taxon>
        <taxon>Craniata</taxon>
        <taxon>Vertebrata</taxon>
        <taxon>Euteleostomi</taxon>
        <taxon>Archelosauria</taxon>
        <taxon>Archosauria</taxon>
        <taxon>Dinosauria</taxon>
        <taxon>Saurischia</taxon>
        <taxon>Theropoda</taxon>
        <taxon>Coelurosauria</taxon>
        <taxon>Aves</taxon>
        <taxon>Neognathae</taxon>
        <taxon>Galloanserae</taxon>
        <taxon>Galliformes</taxon>
        <taxon>Phasianidae</taxon>
        <taxon>Phasianinae</taxon>
        <taxon>Gallus</taxon>
    </lineage>
</organism>
<dbReference type="AlphaFoldDB" id="A0A8V0YZ62"/>
<keyword evidence="20" id="KW-1267">Proteomics identification</keyword>
<keyword evidence="4" id="KW-0677">Repeat</keyword>
<reference evidence="18" key="1">
    <citation type="submission" date="2020-11" db="EMBL/GenBank/DDBJ databases">
        <title>Gallus gallus (Chicken) genome, bGalGal1, GRCg7b, maternal haplotype autosomes + Z &amp; W.</title>
        <authorList>
            <person name="Warren W."/>
            <person name="Formenti G."/>
            <person name="Fedrigo O."/>
            <person name="Haase B."/>
            <person name="Mountcastle J."/>
            <person name="Balacco J."/>
            <person name="Tracey A."/>
            <person name="Schneider V."/>
            <person name="Okimoto R."/>
            <person name="Cheng H."/>
            <person name="Hawken R."/>
            <person name="Howe K."/>
            <person name="Jarvis E.D."/>
        </authorList>
    </citation>
    <scope>NUCLEOTIDE SEQUENCE [LARGE SCALE GENOMIC DNA]</scope>
    <source>
        <strain evidence="18">Broiler</strain>
    </source>
</reference>
<dbReference type="InterPro" id="IPR002017">
    <property type="entry name" value="Spectrin_repeat"/>
</dbReference>
<dbReference type="Proteomes" id="UP000000539">
    <property type="component" value="Chromosome 5"/>
</dbReference>
<name>A0A8V0YZ62_CHICK</name>
<evidence type="ECO:0000259" key="17">
    <source>
        <dbReference type="Pfam" id="PF25804"/>
    </source>
</evidence>
<dbReference type="FunFam" id="1.20.58.60:FF:000247">
    <property type="entry name" value="Spectrin repeat-containing, nuclear envelope family member 3"/>
    <property type="match status" value="1"/>
</dbReference>
<dbReference type="GO" id="GO:0005640">
    <property type="term" value="C:nuclear outer membrane"/>
    <property type="evidence" value="ECO:0007669"/>
    <property type="project" value="UniProtKB-SubCell"/>
</dbReference>
<evidence type="ECO:0000256" key="1">
    <source>
        <dbReference type="ARBA" id="ARBA00004427"/>
    </source>
</evidence>
<dbReference type="PANTHER" id="PTHR47535:SF2">
    <property type="entry name" value="NESPRIN-3"/>
    <property type="match status" value="1"/>
</dbReference>
<dbReference type="GeneTree" id="ENSGT00440000039367"/>
<reference evidence="18" key="2">
    <citation type="submission" date="2025-08" db="UniProtKB">
        <authorList>
            <consortium name="Ensembl"/>
        </authorList>
    </citation>
    <scope>IDENTIFICATION</scope>
    <source>
        <strain evidence="18">broiler</strain>
    </source>
</reference>
<evidence type="ECO:0000256" key="6">
    <source>
        <dbReference type="ARBA" id="ARBA00022989"/>
    </source>
</evidence>
<keyword evidence="5" id="KW-0256">Endoplasmic reticulum</keyword>
<dbReference type="OrthoDB" id="9838382at2759"/>
<sequence length="919" mass="106078">MTQQLQDEFDSSVENAEAWMKAIQERLSINDNTKGPRSALEARLRETEKIRDLEPEGMLKMDLILTKADAALHCVSEDEKHKVLSKLRHIKALWEETAIYITHCHSRIEWVWLHWSEYLKAQDEFYIWIHNMRVTLEPDIELQLGLKEKQWQLSHAQVLLNDVLNQSVLLETLLEEAASLFNRIGDPSVDEDAQKKMKVEYESIRKEAQNRVKLLEKITEEHKQYSANVNQFQSWLNGVTERLNCCIGEATKSSAEDSLKALKEIAKNIKNGAKKLKHLENQCADVIQNTSPLGAERLKDELDDLRKALEKLKLLSREEEQRLLKIQQSESAYKSQARQLEADIQEFRKDLQKLENDLDPGEGEKTEDELVAQWRKCNATRAVLAAEESKVERLKAQLKELLRFSQDVQPHADSVISVIRDYQSVKGKTSKMSADTETQLSRLFQNPLQSFERWKLTVQMLLETPEPALDQIEAALAESSQFKEKLMTLQLKKDLLNNILGEEKAKSFLEEVAEASKEREILHKSLLQSKSKLQNLILQHKDFDAAFAPLQKKLFAIKAKLDLENEPQPNLLGKKTQLQRLQMIQDDLAELAIQMEEVEKLVQSNATHRHEMNQLTSDIQALKRSLETMIQQTEEHVQKHWVFNDKLSDLQQWITATTEKIGSYQSADVKQGNESRVADLERWLAEFPDKEIQLHLVEAHGQLVMENSSPEETAHVQAELDQLKESWKSLKEMATGLLKRWQLNRPMADKKKITFVDSRHVSGPIFHCLDLNHKQEKTADGQRASSHSKLLHDFEEWLQGENTKLSKILAVNLSSTEEIKTRHKELEELQARVPDGQRRFEDLLHFHPVIGNSEDLEDLRYRWMLYKSKLKESMSSPVGDSTQFAVADLCHCCFRLLQIASLNSAIHLCLIETFLGKQN</sequence>
<dbReference type="Ensembl" id="ENSGALT00010040976.1">
    <property type="protein sequence ID" value="ENSGALP00010023940.1"/>
    <property type="gene ID" value="ENSGALG00010016970.1"/>
</dbReference>
<keyword evidence="15" id="KW-0175">Coiled coil</keyword>
<keyword evidence="9" id="KW-0539">Nucleus</keyword>
<keyword evidence="3" id="KW-0812">Transmembrane</keyword>
<evidence type="ECO:0000256" key="8">
    <source>
        <dbReference type="ARBA" id="ARBA00023157"/>
    </source>
</evidence>
<dbReference type="Pfam" id="PF25804">
    <property type="entry name" value="SYNE3"/>
    <property type="match status" value="1"/>
</dbReference>
<evidence type="ECO:0000256" key="11">
    <source>
        <dbReference type="ARBA" id="ARBA00058355"/>
    </source>
</evidence>
<dbReference type="PANTHER" id="PTHR47535">
    <property type="entry name" value="MUSCLE-SPECIFIC PROTEIN 300 KDA, ISOFORM G"/>
    <property type="match status" value="1"/>
</dbReference>
<evidence type="ECO:0000313" key="19">
    <source>
        <dbReference type="Proteomes" id="UP000000539"/>
    </source>
</evidence>
<evidence type="ECO:0000256" key="12">
    <source>
        <dbReference type="ARBA" id="ARBA00074125"/>
    </source>
</evidence>